<reference evidence="3 4" key="1">
    <citation type="submission" date="2008-07" db="EMBL/GenBank/DDBJ databases">
        <authorList>
            <person name="El-Sayed N."/>
            <person name="Caler E."/>
            <person name="Inman J."/>
            <person name="Amedeo P."/>
            <person name="Hass B."/>
            <person name="Wortman J."/>
        </authorList>
    </citation>
    <scope>NUCLEOTIDE SEQUENCE [LARGE SCALE GENOMIC DNA]</scope>
    <source>
        <strain evidence="4">ATCC 50983 / TXsc</strain>
    </source>
</reference>
<gene>
    <name evidence="3" type="ORF">Pmar_PMAR029569</name>
</gene>
<dbReference type="InterPro" id="IPR036895">
    <property type="entry name" value="Uracil-DNA_glycosylase-like_sf"/>
</dbReference>
<evidence type="ECO:0000313" key="4">
    <source>
        <dbReference type="Proteomes" id="UP000007800"/>
    </source>
</evidence>
<dbReference type="SMART" id="SM00986">
    <property type="entry name" value="UDG"/>
    <property type="match status" value="1"/>
</dbReference>
<dbReference type="EMBL" id="GG680950">
    <property type="protein sequence ID" value="EER05391.1"/>
    <property type="molecule type" value="Genomic_DNA"/>
</dbReference>
<keyword evidence="4" id="KW-1185">Reference proteome</keyword>
<dbReference type="SUPFAM" id="SSF52141">
    <property type="entry name" value="Uracil-DNA glycosylase-like"/>
    <property type="match status" value="1"/>
</dbReference>
<evidence type="ECO:0000256" key="1">
    <source>
        <dbReference type="SAM" id="MobiDB-lite"/>
    </source>
</evidence>
<dbReference type="GO" id="GO:0019104">
    <property type="term" value="F:DNA N-glycosylase activity"/>
    <property type="evidence" value="ECO:0007669"/>
    <property type="project" value="UniProtKB-ARBA"/>
</dbReference>
<dbReference type="Proteomes" id="UP000007800">
    <property type="component" value="Unassembled WGS sequence"/>
</dbReference>
<dbReference type="Gene3D" id="3.40.470.10">
    <property type="entry name" value="Uracil-DNA glycosylase-like domain"/>
    <property type="match status" value="1"/>
</dbReference>
<dbReference type="Pfam" id="PF03167">
    <property type="entry name" value="UDG"/>
    <property type="match status" value="1"/>
</dbReference>
<dbReference type="AlphaFoldDB" id="C5LD47"/>
<evidence type="ECO:0000313" key="3">
    <source>
        <dbReference type="EMBL" id="EER05391.1"/>
    </source>
</evidence>
<name>C5LD47_PERM5</name>
<accession>C5LD47</accession>
<dbReference type="InterPro" id="IPR026353">
    <property type="entry name" value="Hypoxan-DNA_Glyclase"/>
</dbReference>
<dbReference type="SMART" id="SM00987">
    <property type="entry name" value="UreE_C"/>
    <property type="match status" value="1"/>
</dbReference>
<dbReference type="InParanoid" id="C5LD47"/>
<proteinExistence type="predicted"/>
<dbReference type="OrthoDB" id="436798at2759"/>
<feature type="compositionally biased region" description="Basic and acidic residues" evidence="1">
    <location>
        <begin position="45"/>
        <end position="57"/>
    </location>
</feature>
<feature type="domain" description="Uracil-DNA glycosylase-like" evidence="2">
    <location>
        <begin position="77"/>
        <end position="261"/>
    </location>
</feature>
<feature type="region of interest" description="Disordered" evidence="1">
    <location>
        <begin position="40"/>
        <end position="78"/>
    </location>
</feature>
<dbReference type="CDD" id="cd10032">
    <property type="entry name" value="UDG-F6_HDG"/>
    <property type="match status" value="1"/>
</dbReference>
<dbReference type="RefSeq" id="XP_002773575.1">
    <property type="nucleotide sequence ID" value="XM_002773529.1"/>
</dbReference>
<dbReference type="InterPro" id="IPR005122">
    <property type="entry name" value="Uracil-DNA_glycosylase-like"/>
</dbReference>
<protein>
    <recommendedName>
        <fullName evidence="2">Uracil-DNA glycosylase-like domain-containing protein</fullName>
    </recommendedName>
</protein>
<dbReference type="NCBIfam" id="TIGR04274">
    <property type="entry name" value="hypoxanDNAglyco"/>
    <property type="match status" value="1"/>
</dbReference>
<evidence type="ECO:0000259" key="2">
    <source>
        <dbReference type="SMART" id="SM00986"/>
    </source>
</evidence>
<sequence length="267" mass="29315">MADEPLNGKENVLDILAGFAFDEGHQTVLRDAHAITPARRSIRKVKAESGSPKERPRSATKRRMSNKEALQRHRGFPPSVGDSPRVLILGSAPCEMSLEKGQFYGNPRNHFWAVMAYAMDDPTFPMLDFEARCSVLRSRGIALWNICDVFTRYKSSDATLHCEEYTDIAGLLVEHPTIGYILCNGSASYDCMLKYDLAARLEVSTGLQPTPLPLAAQARGAAQTVDLPVILKLPSTSPANAMADPVGTKGKVWKEKLQEALSGPQCR</sequence>
<dbReference type="OMA" id="DNICKLW"/>
<dbReference type="GeneID" id="9041416"/>
<organism evidence="4">
    <name type="scientific">Perkinsus marinus (strain ATCC 50983 / TXsc)</name>
    <dbReference type="NCBI Taxonomy" id="423536"/>
    <lineage>
        <taxon>Eukaryota</taxon>
        <taxon>Sar</taxon>
        <taxon>Alveolata</taxon>
        <taxon>Perkinsozoa</taxon>
        <taxon>Perkinsea</taxon>
        <taxon>Perkinsida</taxon>
        <taxon>Perkinsidae</taxon>
        <taxon>Perkinsus</taxon>
    </lineage>
</organism>